<gene>
    <name evidence="2" type="ORF">Fmac_010284</name>
</gene>
<evidence type="ECO:0000313" key="3">
    <source>
        <dbReference type="Proteomes" id="UP001603857"/>
    </source>
</evidence>
<comment type="caution">
    <text evidence="2">The sequence shown here is derived from an EMBL/GenBank/DDBJ whole genome shotgun (WGS) entry which is preliminary data.</text>
</comment>
<sequence>MQCAHYRQRKKINQPKNVHKIKEKNKKKMCTNVMTGNEKRLRRVEDKEANLIQMTKTEEKKKTLRPCEDKARVKIERERQSKRE</sequence>
<keyword evidence="3" id="KW-1185">Reference proteome</keyword>
<reference evidence="2 3" key="1">
    <citation type="submission" date="2024-08" db="EMBL/GenBank/DDBJ databases">
        <title>Insights into the chromosomal genome structure of Flemingia macrophylla.</title>
        <authorList>
            <person name="Ding Y."/>
            <person name="Zhao Y."/>
            <person name="Bi W."/>
            <person name="Wu M."/>
            <person name="Zhao G."/>
            <person name="Gong Y."/>
            <person name="Li W."/>
            <person name="Zhang P."/>
        </authorList>
    </citation>
    <scope>NUCLEOTIDE SEQUENCE [LARGE SCALE GENOMIC DNA]</scope>
    <source>
        <strain evidence="2">DYQJB</strain>
        <tissue evidence="2">Leaf</tissue>
    </source>
</reference>
<organism evidence="2 3">
    <name type="scientific">Flemingia macrophylla</name>
    <dbReference type="NCBI Taxonomy" id="520843"/>
    <lineage>
        <taxon>Eukaryota</taxon>
        <taxon>Viridiplantae</taxon>
        <taxon>Streptophyta</taxon>
        <taxon>Embryophyta</taxon>
        <taxon>Tracheophyta</taxon>
        <taxon>Spermatophyta</taxon>
        <taxon>Magnoliopsida</taxon>
        <taxon>eudicotyledons</taxon>
        <taxon>Gunneridae</taxon>
        <taxon>Pentapetalae</taxon>
        <taxon>rosids</taxon>
        <taxon>fabids</taxon>
        <taxon>Fabales</taxon>
        <taxon>Fabaceae</taxon>
        <taxon>Papilionoideae</taxon>
        <taxon>50 kb inversion clade</taxon>
        <taxon>NPAAA clade</taxon>
        <taxon>indigoferoid/millettioid clade</taxon>
        <taxon>Phaseoleae</taxon>
        <taxon>Flemingia</taxon>
    </lineage>
</organism>
<proteinExistence type="predicted"/>
<dbReference type="EMBL" id="JBGMDY010000004">
    <property type="protein sequence ID" value="KAL2335838.1"/>
    <property type="molecule type" value="Genomic_DNA"/>
</dbReference>
<protein>
    <submittedName>
        <fullName evidence="2">Uncharacterized protein</fullName>
    </submittedName>
</protein>
<dbReference type="Proteomes" id="UP001603857">
    <property type="component" value="Unassembled WGS sequence"/>
</dbReference>
<evidence type="ECO:0000313" key="2">
    <source>
        <dbReference type="EMBL" id="KAL2335838.1"/>
    </source>
</evidence>
<accession>A0ABD1MK01</accession>
<dbReference type="AlphaFoldDB" id="A0ABD1MK01"/>
<evidence type="ECO:0000256" key="1">
    <source>
        <dbReference type="SAM" id="MobiDB-lite"/>
    </source>
</evidence>
<feature type="region of interest" description="Disordered" evidence="1">
    <location>
        <begin position="58"/>
        <end position="84"/>
    </location>
</feature>
<name>A0ABD1MK01_9FABA</name>